<feature type="transmembrane region" description="Helical" evidence="1">
    <location>
        <begin position="427"/>
        <end position="447"/>
    </location>
</feature>
<dbReference type="OrthoDB" id="1082056at2"/>
<gene>
    <name evidence="2" type="ORF">GQR91_04525</name>
    <name evidence="3" type="ORF">SAMN05216557_101933</name>
</gene>
<keyword evidence="4" id="KW-1185">Reference proteome</keyword>
<proteinExistence type="predicted"/>
<organism evidence="3 4">
    <name type="scientific">Sphingomonas carotinifaciens</name>
    <dbReference type="NCBI Taxonomy" id="1166323"/>
    <lineage>
        <taxon>Bacteria</taxon>
        <taxon>Pseudomonadati</taxon>
        <taxon>Pseudomonadota</taxon>
        <taxon>Alphaproteobacteria</taxon>
        <taxon>Sphingomonadales</taxon>
        <taxon>Sphingomonadaceae</taxon>
        <taxon>Sphingomonas</taxon>
    </lineage>
</organism>
<feature type="transmembrane region" description="Helical" evidence="1">
    <location>
        <begin position="106"/>
        <end position="128"/>
    </location>
</feature>
<dbReference type="Proteomes" id="UP000323502">
    <property type="component" value="Unassembled WGS sequence"/>
</dbReference>
<reference evidence="2 5" key="2">
    <citation type="submission" date="2019-12" db="EMBL/GenBank/DDBJ databases">
        <authorList>
            <person name="Zheng J."/>
        </authorList>
    </citation>
    <scope>NUCLEOTIDE SEQUENCE [LARGE SCALE GENOMIC DNA]</scope>
    <source>
        <strain evidence="2 5">DSM 27347</strain>
    </source>
</reference>
<feature type="transmembrane region" description="Helical" evidence="1">
    <location>
        <begin position="134"/>
        <end position="154"/>
    </location>
</feature>
<keyword evidence="1" id="KW-1133">Transmembrane helix</keyword>
<feature type="transmembrane region" description="Helical" evidence="1">
    <location>
        <begin position="368"/>
        <end position="387"/>
    </location>
</feature>
<protein>
    <submittedName>
        <fullName evidence="2">AcrB/AcrD/AcrF family protein</fullName>
    </submittedName>
</protein>
<evidence type="ECO:0000313" key="2">
    <source>
        <dbReference type="EMBL" id="MWC42925.1"/>
    </source>
</evidence>
<reference evidence="3 4" key="1">
    <citation type="submission" date="2016-10" db="EMBL/GenBank/DDBJ databases">
        <authorList>
            <person name="Varghese N."/>
            <person name="Submissions S."/>
        </authorList>
    </citation>
    <scope>NUCLEOTIDE SEQUENCE [LARGE SCALE GENOMIC DNA]</scope>
    <source>
        <strain evidence="3 4">S7-754</strain>
    </source>
</reference>
<dbReference type="RefSeq" id="WP_149681321.1">
    <property type="nucleotide sequence ID" value="NZ_JACIEY010000005.1"/>
</dbReference>
<feature type="transmembrane region" description="Helical" evidence="1">
    <location>
        <begin position="287"/>
        <end position="305"/>
    </location>
</feature>
<feature type="transmembrane region" description="Helical" evidence="1">
    <location>
        <begin position="394"/>
        <end position="415"/>
    </location>
</feature>
<dbReference type="AlphaFoldDB" id="A0A1G7GL50"/>
<evidence type="ECO:0000313" key="4">
    <source>
        <dbReference type="Proteomes" id="UP000323502"/>
    </source>
</evidence>
<feature type="transmembrane region" description="Helical" evidence="1">
    <location>
        <begin position="256"/>
        <end position="275"/>
    </location>
</feature>
<evidence type="ECO:0000313" key="5">
    <source>
        <dbReference type="Proteomes" id="UP000436801"/>
    </source>
</evidence>
<feature type="transmembrane region" description="Helical" evidence="1">
    <location>
        <begin position="341"/>
        <end position="362"/>
    </location>
</feature>
<feature type="transmembrane region" description="Helical" evidence="1">
    <location>
        <begin position="226"/>
        <end position="244"/>
    </location>
</feature>
<feature type="transmembrane region" description="Helical" evidence="1">
    <location>
        <begin position="189"/>
        <end position="214"/>
    </location>
</feature>
<dbReference type="EMBL" id="FNBI01000001">
    <property type="protein sequence ID" value="SDE88856.1"/>
    <property type="molecule type" value="Genomic_DNA"/>
</dbReference>
<evidence type="ECO:0000313" key="3">
    <source>
        <dbReference type="EMBL" id="SDE88856.1"/>
    </source>
</evidence>
<sequence length="588" mass="64308">MGRLEAGFDRHWKLLTLIAWAAVTAWFVYDRWNQIRWMSLGDTDDNMRLMQVRAWLGGQGWYDLRQYRLNPPVGFDIHWSRLVDLPIAGLILFFRLFTSNSWAERLAVGIAPLIPLSITMLALGATVRRLIAPAAWPLAIAFLLGTAATMLMFMPERIDHHGWQLAMLSVTVAGLCDPQARRGGMMVGLASAASLTIGLEMLPYAAMAGAIIALRWVWDRGEAPRLGIYALTLGGGSAAGFVAFASNANYAMRCDALTPVWLSVTMAAGALLFVLARVNPASRGARLSLALVAGGGIAIGFAMLFPQCLTRPEQVSPELQRNWLNNVREAKPIYKHPLRMALPIIVLPLIGLFGAIWATWAARATRVAGSWAAVTLFTAFACMMLLWQARAGPAAQLLAVPGAAALGWLILPWFLNHRLLVVRVGGTVAGFLLVSGLFAGLAIKWFPIDRPKAYAKRVNAATGNCMRTTVLSRLNRYPAQTVFTFVDLGPRLIVTTHHSAIAGPYHRNGDAILDVQHAFQGSEAQARGIMKRHGATLLLLCPNMSESTNYRARAPGSFYDRMASGWVPGWLVPLPIAKGSPLRLYRIE</sequence>
<dbReference type="Proteomes" id="UP000436801">
    <property type="component" value="Unassembled WGS sequence"/>
</dbReference>
<keyword evidence="1" id="KW-0812">Transmembrane</keyword>
<keyword evidence="1" id="KW-0472">Membrane</keyword>
<accession>A0A1G7GL50</accession>
<name>A0A1G7GL50_9SPHN</name>
<feature type="transmembrane region" description="Helical" evidence="1">
    <location>
        <begin position="12"/>
        <end position="29"/>
    </location>
</feature>
<evidence type="ECO:0000256" key="1">
    <source>
        <dbReference type="SAM" id="Phobius"/>
    </source>
</evidence>
<dbReference type="EMBL" id="WSUT01000005">
    <property type="protein sequence ID" value="MWC42925.1"/>
    <property type="molecule type" value="Genomic_DNA"/>
</dbReference>